<reference evidence="2" key="1">
    <citation type="submission" date="2016-10" db="EMBL/GenBank/DDBJ databases">
        <authorList>
            <person name="Varghese N."/>
            <person name="Submissions S."/>
        </authorList>
    </citation>
    <scope>NUCLEOTIDE SEQUENCE [LARGE SCALE GENOMIC DNA]</scope>
    <source>
        <strain evidence="2">CGMCC 1.11014</strain>
    </source>
</reference>
<dbReference type="Pfam" id="PF05488">
    <property type="entry name" value="PAAR_motif"/>
    <property type="match status" value="1"/>
</dbReference>
<dbReference type="EMBL" id="FPBO01000002">
    <property type="protein sequence ID" value="SFU40603.1"/>
    <property type="molecule type" value="Genomic_DNA"/>
</dbReference>
<dbReference type="AlphaFoldDB" id="A0A1I7FWT3"/>
<dbReference type="Proteomes" id="UP000199391">
    <property type="component" value="Unassembled WGS sequence"/>
</dbReference>
<evidence type="ECO:0000313" key="1">
    <source>
        <dbReference type="EMBL" id="SFU40603.1"/>
    </source>
</evidence>
<name>A0A1I7FWT3_9BURK</name>
<keyword evidence="2" id="KW-1185">Reference proteome</keyword>
<dbReference type="STRING" id="1035707.SAMN05216552_1002337"/>
<dbReference type="InterPro" id="IPR008727">
    <property type="entry name" value="PAAR_motif"/>
</dbReference>
<accession>A0A1I7FWT3</accession>
<dbReference type="RefSeq" id="WP_093553629.1">
    <property type="nucleotide sequence ID" value="NZ_FPBO01000002.1"/>
</dbReference>
<dbReference type="OrthoDB" id="197187at2"/>
<sequence length="89" mass="9326">MRKVILLGDTTSHGGKVITSSARHFTVDGKPIVRVGDKCTCPVKGHGGVCTIVEGESKHTIDGRQVAYEGHKTSCGASLIATGEKLHQA</sequence>
<dbReference type="Gene3D" id="2.60.200.60">
    <property type="match status" value="1"/>
</dbReference>
<evidence type="ECO:0000313" key="2">
    <source>
        <dbReference type="Proteomes" id="UP000199391"/>
    </source>
</evidence>
<gene>
    <name evidence="1" type="ORF">SAMN05216552_1002337</name>
</gene>
<organism evidence="1 2">
    <name type="scientific">Pseudoduganella namucuonensis</name>
    <dbReference type="NCBI Taxonomy" id="1035707"/>
    <lineage>
        <taxon>Bacteria</taxon>
        <taxon>Pseudomonadati</taxon>
        <taxon>Pseudomonadota</taxon>
        <taxon>Betaproteobacteria</taxon>
        <taxon>Burkholderiales</taxon>
        <taxon>Oxalobacteraceae</taxon>
        <taxon>Telluria group</taxon>
        <taxon>Pseudoduganella</taxon>
    </lineage>
</organism>
<protein>
    <submittedName>
        <fullName evidence="1">Zn-binding Pro-Ala-Ala-Arg (PAAR) domain-containing protein, incolved in TypeVI secretion</fullName>
    </submittedName>
</protein>
<dbReference type="CDD" id="cd14744">
    <property type="entry name" value="PAAR_CT_2"/>
    <property type="match status" value="1"/>
</dbReference>
<proteinExistence type="predicted"/>